<dbReference type="EMBL" id="GG657468">
    <property type="protein sequence ID" value="OAT12584.1"/>
    <property type="molecule type" value="Genomic_DNA"/>
</dbReference>
<dbReference type="GO" id="GO:0016787">
    <property type="term" value="F:hydrolase activity"/>
    <property type="evidence" value="ECO:0007669"/>
    <property type="project" value="InterPro"/>
</dbReference>
<dbReference type="InterPro" id="IPR050466">
    <property type="entry name" value="Carboxylest/Gibb_receptor"/>
</dbReference>
<evidence type="ECO:0000313" key="2">
    <source>
        <dbReference type="EMBL" id="OAT12584.1"/>
    </source>
</evidence>
<reference evidence="3" key="1">
    <citation type="journal article" date="2015" name="PLoS Genet.">
        <title>The dynamic genome and transcriptome of the human fungal pathogen Blastomyces and close relative Emmonsia.</title>
        <authorList>
            <person name="Munoz J.F."/>
            <person name="Gauthier G.M."/>
            <person name="Desjardins C.A."/>
            <person name="Gallo J.E."/>
            <person name="Holder J."/>
            <person name="Sullivan T.D."/>
            <person name="Marty A.J."/>
            <person name="Carmen J.C."/>
            <person name="Chen Z."/>
            <person name="Ding L."/>
            <person name="Gujja S."/>
            <person name="Magrini V."/>
            <person name="Misas E."/>
            <person name="Mitreva M."/>
            <person name="Priest M."/>
            <person name="Saif S."/>
            <person name="Whiston E.A."/>
            <person name="Young S."/>
            <person name="Zeng Q."/>
            <person name="Goldman W.E."/>
            <person name="Mardis E.R."/>
            <person name="Taylor J.W."/>
            <person name="McEwen J.G."/>
            <person name="Clay O.K."/>
            <person name="Klein B.S."/>
            <person name="Cuomo C.A."/>
        </authorList>
    </citation>
    <scope>NUCLEOTIDE SEQUENCE [LARGE SCALE GENOMIC DNA]</scope>
    <source>
        <strain evidence="3">SLH14081</strain>
    </source>
</reference>
<keyword evidence="3" id="KW-1185">Reference proteome</keyword>
<dbReference type="VEuPathDB" id="FungiDB:BDBG_07914"/>
<dbReference type="OrthoDB" id="408631at2759"/>
<sequence>MATLGVFSRSYSVVKILLSRSPGCTSRALIFAPKAPSPSLRPLHIHVHGGGFIGGIPELDNAFCKRMADETGAVVDAAAYIVANAERLWGANPKLLTLSGCSVGSNLALAISRSLSDTDTPAQRHTNDRQLLFVLNPPLPLFCLHPDPTKSRVCRPPYPSIGKTTTAPPFQTKTDPLVFIAPLFNAYAESARSQRSEDSLLNPILADIRTLPQKMLFIIAGADILLHEVTTFVDRLKNEVVMLNSQRGNNSADTPSGNYEVEGIVFDKMLHGWLDFPSFAIDENLRTQALNASYDFIRRYSHGK</sequence>
<feature type="domain" description="Alpha/beta hydrolase fold-3" evidence="1">
    <location>
        <begin position="74"/>
        <end position="244"/>
    </location>
</feature>
<dbReference type="Gene3D" id="3.40.50.1820">
    <property type="entry name" value="alpha/beta hydrolase"/>
    <property type="match status" value="1"/>
</dbReference>
<dbReference type="PANTHER" id="PTHR23024:SF584">
    <property type="entry name" value="FAMILY PROTEIN, PUTATIVE (AFU_ORTHOLOGUE AFUA_3G14530)-RELATED"/>
    <property type="match status" value="1"/>
</dbReference>
<gene>
    <name evidence="2" type="ORF">BDBG_07914</name>
</gene>
<protein>
    <submittedName>
        <fullName evidence="2">Lipase/esterase</fullName>
    </submittedName>
</protein>
<proteinExistence type="predicted"/>
<dbReference type="GeneID" id="8502145"/>
<dbReference type="AlphaFoldDB" id="A0A179UWZ4"/>
<dbReference type="InterPro" id="IPR029058">
    <property type="entry name" value="AB_hydrolase_fold"/>
</dbReference>
<accession>A0A179UWZ4</accession>
<name>A0A179UWZ4_BLAGS</name>
<dbReference type="RefSeq" id="XP_031580454.1">
    <property type="nucleotide sequence ID" value="XM_031723311.1"/>
</dbReference>
<dbReference type="PANTHER" id="PTHR23024">
    <property type="entry name" value="ARYLACETAMIDE DEACETYLASE"/>
    <property type="match status" value="1"/>
</dbReference>
<dbReference type="KEGG" id="bgh:BDBG_07914"/>
<dbReference type="Pfam" id="PF07859">
    <property type="entry name" value="Abhydrolase_3"/>
    <property type="match status" value="1"/>
</dbReference>
<evidence type="ECO:0000259" key="1">
    <source>
        <dbReference type="Pfam" id="PF07859"/>
    </source>
</evidence>
<dbReference type="Proteomes" id="UP000002038">
    <property type="component" value="Unassembled WGS sequence"/>
</dbReference>
<dbReference type="SUPFAM" id="SSF53474">
    <property type="entry name" value="alpha/beta-Hydrolases"/>
    <property type="match status" value="1"/>
</dbReference>
<organism evidence="2 3">
    <name type="scientific">Blastomyces gilchristii (strain SLH14081)</name>
    <name type="common">Blastomyces dermatitidis</name>
    <dbReference type="NCBI Taxonomy" id="559298"/>
    <lineage>
        <taxon>Eukaryota</taxon>
        <taxon>Fungi</taxon>
        <taxon>Dikarya</taxon>
        <taxon>Ascomycota</taxon>
        <taxon>Pezizomycotina</taxon>
        <taxon>Eurotiomycetes</taxon>
        <taxon>Eurotiomycetidae</taxon>
        <taxon>Onygenales</taxon>
        <taxon>Ajellomycetaceae</taxon>
        <taxon>Blastomyces</taxon>
    </lineage>
</organism>
<dbReference type="InterPro" id="IPR013094">
    <property type="entry name" value="AB_hydrolase_3"/>
</dbReference>
<evidence type="ECO:0000313" key="3">
    <source>
        <dbReference type="Proteomes" id="UP000002038"/>
    </source>
</evidence>